<reference evidence="8" key="1">
    <citation type="submission" date="2015-03" db="EMBL/GenBank/DDBJ databases">
        <title>Wuchereria bancrofti Genome Sequencing Papua New Guinea Strain.</title>
        <authorList>
            <person name="Small S.T."/>
            <person name="Serre D."/>
            <person name="Zimmerman P.A."/>
        </authorList>
    </citation>
    <scope>NUCLEOTIDE SEQUENCE [LARGE SCALE GENOMIC DNA]</scope>
    <source>
        <strain evidence="8">pt0022</strain>
    </source>
</reference>
<dbReference type="InterPro" id="IPR036236">
    <property type="entry name" value="Znf_C2H2_sf"/>
</dbReference>
<reference evidence="8" key="2">
    <citation type="journal article" date="2016" name="Mol. Ecol.">
        <title>Population genomics of the filarial nematode parasite Wuchereria bancrofti from mosquitoes.</title>
        <authorList>
            <person name="Small S.T."/>
            <person name="Reimer L.J."/>
            <person name="Tisch D.J."/>
            <person name="King C.L."/>
            <person name="Christensen B.M."/>
            <person name="Siba P.M."/>
            <person name="Kazura J.W."/>
            <person name="Serre D."/>
            <person name="Zimmerman P.A."/>
        </authorList>
    </citation>
    <scope>NUCLEOTIDE SEQUENCE</scope>
    <source>
        <strain evidence="8">pt0022</strain>
    </source>
</reference>
<feature type="region of interest" description="Disordered" evidence="6">
    <location>
        <begin position="325"/>
        <end position="345"/>
    </location>
</feature>
<keyword evidence="1" id="KW-0479">Metal-binding</keyword>
<evidence type="ECO:0000256" key="5">
    <source>
        <dbReference type="PROSITE-ProRule" id="PRU00042"/>
    </source>
</evidence>
<evidence type="ECO:0000313" key="8">
    <source>
        <dbReference type="Proteomes" id="UP000093561"/>
    </source>
</evidence>
<dbReference type="PANTHER" id="PTHR24408:SF64">
    <property type="entry name" value="LINKING IMMUNITY AND METABOLISM-RELATED"/>
    <property type="match status" value="1"/>
</dbReference>
<dbReference type="Proteomes" id="UP000093561">
    <property type="component" value="Unassembled WGS sequence"/>
</dbReference>
<proteinExistence type="predicted"/>
<dbReference type="SMART" id="SM00355">
    <property type="entry name" value="ZnF_C2H2"/>
    <property type="match status" value="5"/>
</dbReference>
<evidence type="ECO:0000313" key="9">
    <source>
        <dbReference type="WBParaSite" id="mrna-Wban_06446"/>
    </source>
</evidence>
<accession>A0AAF5PVE6</accession>
<sequence length="725" mass="82634">MERAGVSELYCKKAPRIISRGRLRPANALAKKEKECVKNDCEVDDEVGEGFVVRGGVMMKIADVNKEQWKSMKRFYIDVNRSQIYQHAEAHDRISLGDEASSSRVTVEVSTLPGDGRMFHICDNLPGVANEVESYPCRHCPNRIFLTSFGLERHTEMEHKAHLPEVLEEISRIRNEWRRREAFKAIAKKRREALKKTRMLTEIVKRSQSLRSEHRSANRHYTGALSCHICGLSFEANCEFMMNHFRAHRKNDDLRRRLLANFGPSYVARCTCQQCHLVFVNEKNLMLHKESSHFRKRKYVCKWCGDVCLSVNELNEHKKDVHGVPCSRTEKSPITSTTSNSQKNTAKLDDIAADGSLAGKQTLSGNGSGNRTSMLDQNPCIAKCSECGLTTAKPSLLIRHMQRVHNKNCFSTVIEVKGLPNIRVDMDRGKVTWWCCDFSFEDRYRFIHHRKTCHQQMLEHGHLQNCAVSAEEQVTVHETNDRGCMSTAQIVRLINQDEIQDDELYVFMAEEDLEPGGEIVLREMRTGESMAEDAQQTTVRAKEFLQLRQQIGENFDGGMQIVLVDVVNDAQRQSPNSGAESAVDFIANNVVDNNDVLNSLLTSSTQMPSTDYKYYSRTQSTESDFSAVNIPGPTEDKILQNDLPLPSESLINVETSSSPIPTTTFSRGHWLRNPLYSTYQQLQLGMISFHLTLVKIPIQLLQECIIQQYIIFHKVKPIIMFNRAI</sequence>
<dbReference type="SUPFAM" id="SSF57667">
    <property type="entry name" value="beta-beta-alpha zinc fingers"/>
    <property type="match status" value="1"/>
</dbReference>
<evidence type="ECO:0000256" key="3">
    <source>
        <dbReference type="ARBA" id="ARBA00022771"/>
    </source>
</evidence>
<reference evidence="9" key="3">
    <citation type="submission" date="2024-02" db="UniProtKB">
        <authorList>
            <consortium name="WormBaseParasite"/>
        </authorList>
    </citation>
    <scope>IDENTIFICATION</scope>
    <source>
        <strain evidence="9">pt0022</strain>
    </source>
</reference>
<feature type="domain" description="C2H2-type" evidence="7">
    <location>
        <begin position="270"/>
        <end position="298"/>
    </location>
</feature>
<dbReference type="PROSITE" id="PS00028">
    <property type="entry name" value="ZINC_FINGER_C2H2_1"/>
    <property type="match status" value="2"/>
</dbReference>
<keyword evidence="4" id="KW-0862">Zinc</keyword>
<protein>
    <recommendedName>
        <fullName evidence="7">C2H2-type domain-containing protein</fullName>
    </recommendedName>
</protein>
<dbReference type="AlphaFoldDB" id="A0AAF5PVE6"/>
<feature type="domain" description="C2H2-type" evidence="7">
    <location>
        <begin position="299"/>
        <end position="322"/>
    </location>
</feature>
<evidence type="ECO:0000256" key="6">
    <source>
        <dbReference type="SAM" id="MobiDB-lite"/>
    </source>
</evidence>
<evidence type="ECO:0000256" key="2">
    <source>
        <dbReference type="ARBA" id="ARBA00022737"/>
    </source>
</evidence>
<keyword evidence="2" id="KW-0677">Repeat</keyword>
<keyword evidence="3 5" id="KW-0863">Zinc-finger</keyword>
<dbReference type="GO" id="GO:0000981">
    <property type="term" value="F:DNA-binding transcription factor activity, RNA polymerase II-specific"/>
    <property type="evidence" value="ECO:0007669"/>
    <property type="project" value="TreeGrafter"/>
</dbReference>
<feature type="compositionally biased region" description="Polar residues" evidence="6">
    <location>
        <begin position="332"/>
        <end position="345"/>
    </location>
</feature>
<evidence type="ECO:0000256" key="1">
    <source>
        <dbReference type="ARBA" id="ARBA00022723"/>
    </source>
</evidence>
<dbReference type="PROSITE" id="PS50157">
    <property type="entry name" value="ZINC_FINGER_C2H2_2"/>
    <property type="match status" value="3"/>
</dbReference>
<feature type="domain" description="C2H2-type" evidence="7">
    <location>
        <begin position="382"/>
        <end position="405"/>
    </location>
</feature>
<dbReference type="InterPro" id="IPR013087">
    <property type="entry name" value="Znf_C2H2_type"/>
</dbReference>
<dbReference type="WBParaSite" id="mrna-Wban_06446">
    <property type="protein sequence ID" value="mrna-Wban_06446"/>
    <property type="gene ID" value="Wban_06446"/>
</dbReference>
<dbReference type="GO" id="GO:0005634">
    <property type="term" value="C:nucleus"/>
    <property type="evidence" value="ECO:0007669"/>
    <property type="project" value="TreeGrafter"/>
</dbReference>
<dbReference type="GO" id="GO:0043565">
    <property type="term" value="F:sequence-specific DNA binding"/>
    <property type="evidence" value="ECO:0007669"/>
    <property type="project" value="TreeGrafter"/>
</dbReference>
<evidence type="ECO:0000256" key="4">
    <source>
        <dbReference type="ARBA" id="ARBA00022833"/>
    </source>
</evidence>
<dbReference type="PANTHER" id="PTHR24408">
    <property type="entry name" value="ZINC FINGER PROTEIN"/>
    <property type="match status" value="1"/>
</dbReference>
<dbReference type="GO" id="GO:0008270">
    <property type="term" value="F:zinc ion binding"/>
    <property type="evidence" value="ECO:0007669"/>
    <property type="project" value="UniProtKB-KW"/>
</dbReference>
<name>A0AAF5PVE6_WUCBA</name>
<organism evidence="8 9">
    <name type="scientific">Wuchereria bancrofti</name>
    <dbReference type="NCBI Taxonomy" id="6293"/>
    <lineage>
        <taxon>Eukaryota</taxon>
        <taxon>Metazoa</taxon>
        <taxon>Ecdysozoa</taxon>
        <taxon>Nematoda</taxon>
        <taxon>Chromadorea</taxon>
        <taxon>Rhabditida</taxon>
        <taxon>Spirurina</taxon>
        <taxon>Spiruromorpha</taxon>
        <taxon>Filarioidea</taxon>
        <taxon>Onchocercidae</taxon>
        <taxon>Wuchereria</taxon>
    </lineage>
</organism>
<evidence type="ECO:0000259" key="7">
    <source>
        <dbReference type="PROSITE" id="PS50157"/>
    </source>
</evidence>